<dbReference type="InterPro" id="IPR002725">
    <property type="entry name" value="YgjP-like_metallopeptidase"/>
</dbReference>
<dbReference type="PANTHER" id="PTHR30399">
    <property type="entry name" value="UNCHARACTERIZED PROTEIN YGJP"/>
    <property type="match status" value="1"/>
</dbReference>
<evidence type="ECO:0000313" key="3">
    <source>
        <dbReference type="Proteomes" id="UP000256542"/>
    </source>
</evidence>
<dbReference type="Pfam" id="PF01863">
    <property type="entry name" value="YgjP-like"/>
    <property type="match status" value="1"/>
</dbReference>
<organism evidence="2 3">
    <name type="scientific">Marinomonas pollencensis</name>
    <dbReference type="NCBI Taxonomy" id="491954"/>
    <lineage>
        <taxon>Bacteria</taxon>
        <taxon>Pseudomonadati</taxon>
        <taxon>Pseudomonadota</taxon>
        <taxon>Gammaproteobacteria</taxon>
        <taxon>Oceanospirillales</taxon>
        <taxon>Oceanospirillaceae</taxon>
        <taxon>Marinomonas</taxon>
    </lineage>
</organism>
<dbReference type="EMBL" id="QUNG01000005">
    <property type="protein sequence ID" value="REG83772.1"/>
    <property type="molecule type" value="Genomic_DNA"/>
</dbReference>
<protein>
    <recommendedName>
        <fullName evidence="1">YgjP-like metallopeptidase domain-containing protein</fullName>
    </recommendedName>
</protein>
<dbReference type="Gene3D" id="3.30.2010.10">
    <property type="entry name" value="Metalloproteases ('zincins'), catalytic domain"/>
    <property type="match status" value="1"/>
</dbReference>
<sequence>MSRSRQTAPNLGYLSAYSPQLQQQAQVLLETEKTAAFFLKKYPEAHDLSAPRSLYDYTMALKNTFMRSSAPISKVVYDDKIHVINNALGLHTYVSRVQGNKLKAKNEIRIASLFRRMPEPLLKMIVVHELAHLREKEHDKAFYKLCCYMEPEYHQLEFELRFYLCHRELFGDLW</sequence>
<dbReference type="AlphaFoldDB" id="A0A3E0DQI2"/>
<dbReference type="InterPro" id="IPR053136">
    <property type="entry name" value="UTP_pyrophosphatase-like"/>
</dbReference>
<name>A0A3E0DQI2_9GAMM</name>
<feature type="domain" description="YgjP-like metallopeptidase" evidence="1">
    <location>
        <begin position="103"/>
        <end position="161"/>
    </location>
</feature>
<gene>
    <name evidence="2" type="ORF">DFP81_105138</name>
</gene>
<dbReference type="PANTHER" id="PTHR30399:SF1">
    <property type="entry name" value="UTP PYROPHOSPHATASE"/>
    <property type="match status" value="1"/>
</dbReference>
<evidence type="ECO:0000259" key="1">
    <source>
        <dbReference type="Pfam" id="PF01863"/>
    </source>
</evidence>
<proteinExistence type="predicted"/>
<dbReference type="Proteomes" id="UP000256542">
    <property type="component" value="Unassembled WGS sequence"/>
</dbReference>
<dbReference type="RefSeq" id="WP_115897457.1">
    <property type="nucleotide sequence ID" value="NZ_QUNG01000005.1"/>
</dbReference>
<dbReference type="OrthoDB" id="9000630at2"/>
<evidence type="ECO:0000313" key="2">
    <source>
        <dbReference type="EMBL" id="REG83772.1"/>
    </source>
</evidence>
<reference evidence="2 3" key="1">
    <citation type="submission" date="2018-08" db="EMBL/GenBank/DDBJ databases">
        <title>Genomic Encyclopedia of Type Strains, Phase III (KMG-III): the genomes of soil and plant-associated and newly described type strains.</title>
        <authorList>
            <person name="Whitman W."/>
        </authorList>
    </citation>
    <scope>NUCLEOTIDE SEQUENCE [LARGE SCALE GENOMIC DNA]</scope>
    <source>
        <strain evidence="2 3">CECT 7375</strain>
    </source>
</reference>
<keyword evidence="3" id="KW-1185">Reference proteome</keyword>
<accession>A0A3E0DQI2</accession>
<comment type="caution">
    <text evidence="2">The sequence shown here is derived from an EMBL/GenBank/DDBJ whole genome shotgun (WGS) entry which is preliminary data.</text>
</comment>